<dbReference type="SUPFAM" id="SSF55048">
    <property type="entry name" value="Probable ACP-binding domain of malonyl-CoA ACP transacylase"/>
    <property type="match status" value="1"/>
</dbReference>
<dbReference type="InterPro" id="IPR032821">
    <property type="entry name" value="PKS_assoc"/>
</dbReference>
<dbReference type="FunFam" id="3.40.47.10:FF:000019">
    <property type="entry name" value="Polyketide synthase type I"/>
    <property type="match status" value="1"/>
</dbReference>
<dbReference type="HOGENOM" id="CLU_000022_31_5_11"/>
<dbReference type="Gene3D" id="1.10.1200.10">
    <property type="entry name" value="ACP-like"/>
    <property type="match status" value="1"/>
</dbReference>
<dbReference type="FunFam" id="3.40.50.720:FF:000209">
    <property type="entry name" value="Polyketide synthase Pks12"/>
    <property type="match status" value="1"/>
</dbReference>
<evidence type="ECO:0000259" key="9">
    <source>
        <dbReference type="PROSITE" id="PS52004"/>
    </source>
</evidence>
<dbReference type="PROSITE" id="PS00606">
    <property type="entry name" value="KS3_1"/>
    <property type="match status" value="1"/>
</dbReference>
<dbReference type="InterPro" id="IPR018201">
    <property type="entry name" value="Ketoacyl_synth_AS"/>
</dbReference>
<dbReference type="InterPro" id="IPR016036">
    <property type="entry name" value="Malonyl_transacylase_ACP-bd"/>
</dbReference>
<dbReference type="PATRIC" id="fig|1415166.3.peg.6939"/>
<dbReference type="GO" id="GO:0031177">
    <property type="term" value="F:phosphopantetheine binding"/>
    <property type="evidence" value="ECO:0007669"/>
    <property type="project" value="InterPro"/>
</dbReference>
<dbReference type="EMBL" id="CP006850">
    <property type="protein sequence ID" value="AHH21524.1"/>
    <property type="molecule type" value="Genomic_DNA"/>
</dbReference>
<dbReference type="PANTHER" id="PTHR43775">
    <property type="entry name" value="FATTY ACID SYNTHASE"/>
    <property type="match status" value="1"/>
</dbReference>
<dbReference type="Pfam" id="PF00550">
    <property type="entry name" value="PP-binding"/>
    <property type="match status" value="1"/>
</dbReference>
<accession>W5TQX0</accession>
<dbReference type="InterPro" id="IPR049552">
    <property type="entry name" value="PKS_DH_N"/>
</dbReference>
<name>W5TQX0_9NOCA</name>
<dbReference type="SMART" id="SM00823">
    <property type="entry name" value="PKS_PP"/>
    <property type="match status" value="1"/>
</dbReference>
<dbReference type="InterPro" id="IPR009081">
    <property type="entry name" value="PP-bd_ACP"/>
</dbReference>
<keyword evidence="5" id="KW-0511">Multifunctional enzyme</keyword>
<dbReference type="InterPro" id="IPR013968">
    <property type="entry name" value="PKS_KR"/>
</dbReference>
<dbReference type="OrthoDB" id="9778690at2"/>
<evidence type="ECO:0000256" key="7">
    <source>
        <dbReference type="PROSITE-ProRule" id="PRU01363"/>
    </source>
</evidence>
<dbReference type="SMART" id="SM01294">
    <property type="entry name" value="PKS_PP_betabranch"/>
    <property type="match status" value="1"/>
</dbReference>
<evidence type="ECO:0000256" key="2">
    <source>
        <dbReference type="ARBA" id="ARBA00022553"/>
    </source>
</evidence>
<dbReference type="SUPFAM" id="SSF47336">
    <property type="entry name" value="ACP-like"/>
    <property type="match status" value="1"/>
</dbReference>
<evidence type="ECO:0000313" key="11">
    <source>
        <dbReference type="EMBL" id="AHH21524.1"/>
    </source>
</evidence>
<dbReference type="Gene3D" id="3.40.50.720">
    <property type="entry name" value="NAD(P)-binding Rossmann-like Domain"/>
    <property type="match status" value="2"/>
</dbReference>
<dbReference type="Gene3D" id="3.30.70.3290">
    <property type="match status" value="1"/>
</dbReference>
<dbReference type="GO" id="GO:0016491">
    <property type="term" value="F:oxidoreductase activity"/>
    <property type="evidence" value="ECO:0007669"/>
    <property type="project" value="InterPro"/>
</dbReference>
<dbReference type="InterPro" id="IPR050091">
    <property type="entry name" value="PKS_NRPS_Biosynth_Enz"/>
</dbReference>
<dbReference type="SUPFAM" id="SSF50129">
    <property type="entry name" value="GroES-like"/>
    <property type="match status" value="1"/>
</dbReference>
<evidence type="ECO:0000256" key="1">
    <source>
        <dbReference type="ARBA" id="ARBA00022450"/>
    </source>
</evidence>
<dbReference type="SMART" id="SM00829">
    <property type="entry name" value="PKS_ER"/>
    <property type="match status" value="1"/>
</dbReference>
<dbReference type="InterPro" id="IPR014043">
    <property type="entry name" value="Acyl_transferase_dom"/>
</dbReference>
<dbReference type="CDD" id="cd00833">
    <property type="entry name" value="PKS"/>
    <property type="match status" value="1"/>
</dbReference>
<protein>
    <submittedName>
        <fullName evidence="11">Polyketide synthase</fullName>
    </submittedName>
</protein>
<dbReference type="Proteomes" id="UP000019150">
    <property type="component" value="Chromosome"/>
</dbReference>
<dbReference type="Pfam" id="PF08240">
    <property type="entry name" value="ADH_N"/>
    <property type="match status" value="1"/>
</dbReference>
<dbReference type="Gene3D" id="3.40.50.11460">
    <property type="match status" value="1"/>
</dbReference>
<dbReference type="InterPro" id="IPR036291">
    <property type="entry name" value="NAD(P)-bd_dom_sf"/>
</dbReference>
<dbReference type="Gene3D" id="3.10.129.110">
    <property type="entry name" value="Polyketide synthase dehydratase"/>
    <property type="match status" value="1"/>
</dbReference>
<dbReference type="InterPro" id="IPR014030">
    <property type="entry name" value="Ketoacyl_synth_N"/>
</dbReference>
<dbReference type="InterPro" id="IPR014031">
    <property type="entry name" value="Ketoacyl_synth_C"/>
</dbReference>
<dbReference type="InterPro" id="IPR036736">
    <property type="entry name" value="ACP-like_sf"/>
</dbReference>
<dbReference type="Pfam" id="PF08659">
    <property type="entry name" value="KR"/>
    <property type="match status" value="1"/>
</dbReference>
<dbReference type="Pfam" id="PF00109">
    <property type="entry name" value="ketoacyl-synt"/>
    <property type="match status" value="1"/>
</dbReference>
<evidence type="ECO:0000256" key="6">
    <source>
        <dbReference type="ARBA" id="ARBA00023315"/>
    </source>
</evidence>
<feature type="active site" description="Proton donor; for dehydratase activity" evidence="7">
    <location>
        <position position="1100"/>
    </location>
</feature>
<dbReference type="InterPro" id="IPR011032">
    <property type="entry name" value="GroES-like_sf"/>
</dbReference>
<dbReference type="InterPro" id="IPR013149">
    <property type="entry name" value="ADH-like_C"/>
</dbReference>
<evidence type="ECO:0000313" key="12">
    <source>
        <dbReference type="Proteomes" id="UP000019150"/>
    </source>
</evidence>
<dbReference type="Gene3D" id="3.40.366.10">
    <property type="entry name" value="Malonyl-Coenzyme A Acyl Carrier Protein, domain 2"/>
    <property type="match status" value="1"/>
</dbReference>
<dbReference type="RefSeq" id="WP_025352826.1">
    <property type="nucleotide sequence ID" value="NZ_CP006850.1"/>
</dbReference>
<feature type="domain" description="Carrier" evidence="8">
    <location>
        <begin position="1997"/>
        <end position="2074"/>
    </location>
</feature>
<dbReference type="KEGG" id="nno:NONO_c67570"/>
<dbReference type="InterPro" id="IPR016035">
    <property type="entry name" value="Acyl_Trfase/lysoPLipase"/>
</dbReference>
<feature type="region of interest" description="C-terminal hotdog fold" evidence="7">
    <location>
        <begin position="1040"/>
        <end position="1178"/>
    </location>
</feature>
<dbReference type="InterPro" id="IPR020806">
    <property type="entry name" value="PKS_PP-bd"/>
</dbReference>
<gene>
    <name evidence="11" type="ORF">NONO_c67570</name>
</gene>
<dbReference type="Gene3D" id="3.40.47.10">
    <property type="match status" value="1"/>
</dbReference>
<keyword evidence="4" id="KW-0521">NADP</keyword>
<keyword evidence="3" id="KW-0808">Transferase</keyword>
<dbReference type="GO" id="GO:0005737">
    <property type="term" value="C:cytoplasm"/>
    <property type="evidence" value="ECO:0007669"/>
    <property type="project" value="TreeGrafter"/>
</dbReference>
<dbReference type="eggNOG" id="COG3321">
    <property type="taxonomic scope" value="Bacteria"/>
</dbReference>
<dbReference type="Pfam" id="PF14765">
    <property type="entry name" value="PS-DH"/>
    <property type="match status" value="1"/>
</dbReference>
<dbReference type="GO" id="GO:0071770">
    <property type="term" value="P:DIM/DIP cell wall layer assembly"/>
    <property type="evidence" value="ECO:0007669"/>
    <property type="project" value="TreeGrafter"/>
</dbReference>
<dbReference type="GO" id="GO:0006633">
    <property type="term" value="P:fatty acid biosynthetic process"/>
    <property type="evidence" value="ECO:0007669"/>
    <property type="project" value="InterPro"/>
</dbReference>
<dbReference type="InterPro" id="IPR020807">
    <property type="entry name" value="PKS_DH"/>
</dbReference>
<dbReference type="Gene3D" id="3.90.180.10">
    <property type="entry name" value="Medium-chain alcohol dehydrogenases, catalytic domain"/>
    <property type="match status" value="1"/>
</dbReference>
<dbReference type="SMART" id="SM00825">
    <property type="entry name" value="PKS_KS"/>
    <property type="match status" value="1"/>
</dbReference>
<feature type="active site" description="Proton acceptor; for dehydratase activity" evidence="7">
    <location>
        <position position="942"/>
    </location>
</feature>
<dbReference type="PROSITE" id="PS50075">
    <property type="entry name" value="CARRIER"/>
    <property type="match status" value="1"/>
</dbReference>
<dbReference type="InterPro" id="IPR020841">
    <property type="entry name" value="PKS_Beta-ketoAc_synthase_dom"/>
</dbReference>
<dbReference type="SMART" id="SM00826">
    <property type="entry name" value="PKS_DH"/>
    <property type="match status" value="1"/>
</dbReference>
<dbReference type="SMART" id="SM00827">
    <property type="entry name" value="PKS_AT"/>
    <property type="match status" value="1"/>
</dbReference>
<evidence type="ECO:0000259" key="8">
    <source>
        <dbReference type="PROSITE" id="PS50075"/>
    </source>
</evidence>
<dbReference type="Pfam" id="PF02801">
    <property type="entry name" value="Ketoacyl-synt_C"/>
    <property type="match status" value="1"/>
</dbReference>
<dbReference type="InterPro" id="IPR001227">
    <property type="entry name" value="Ac_transferase_dom_sf"/>
</dbReference>
<evidence type="ECO:0000256" key="4">
    <source>
        <dbReference type="ARBA" id="ARBA00022857"/>
    </source>
</evidence>
<evidence type="ECO:0000259" key="10">
    <source>
        <dbReference type="PROSITE" id="PS52019"/>
    </source>
</evidence>
<sequence>MTPSTDSGASSEALRGAITALRTARGALAQGSEPVAVIGAGVRLPGGVGSLDGFAEFLRGGGDGVVDVPADRWETAHYFDPDADVPGRSYIAKMGALTDIGDFDAAFFGISPREAEAMDPQQRLLLEVAWEALEHAAVPPETLRESRTGVFIGMCPNDYGAAATDPAAIDIYSATGLAPSVAAGRIAYHLGLRGPALVVDTACSSALVALHLAVRSLRAGECDLALVGGVNLIVSPQSMISMSKLRAPSPTNRCAPFAAAADGLVRGEGCGVVVLKRESAARAASDRILASIVGTAVGQDGRSNGLTAPNGRAQEQVLRDALHAARLDADAIDYVEAHGTGTPLGDPIELRALGAVFGAERTRPLLVGSAKGNLGHLEPAAGIAGLLKAITVVRDRIVPPTLHFDAPNPLVEWDRMAVSVPVEVCDLPGSGPVHAGVSAFGFSGTNAHVVVSSSPELRPEDDPEPGRELLVLPLSGATEQALRDTALRWQEAMAGSTPERCRDLCFTASRRAALDHRAVVIGEAPAALGRGLTALADDRERTGVIRGRRSGDPGALVFVFAGFGGHWAGMGAQLMADSPVFAAAVRRCAAAFEPYLDADIAELLAMGESDDGRIDLAQPMSFAVQVGLTELLAERGIRPDAVLGHSVGEIAAAHVAGALSLADAAAIIHHRNRVLRAIEGGGGMLSVPIGAQELAPWLEQIEGEFDVAAVNGPSQVVVSGPGVDLELLEKALAAAGYDPRRVKIESAAHSRQLDPHLAEFAERIANIRPDGAERAAFLSTVTADHLPSTALGAEYWVRNLRETVRLDDTVRRVFADGPAVLVEIGPHPVLVDSVRTRIELSDAPGGVIGSLKRNGYARRDLLELIARLHVNGIPVRWDAAGITGRITELPSYPWQHRRFWTRSDWDRHGGAEMSAAVESPYSGERILSRTVDLARTPWLADHAVGGHPVAAGAWSVNLVAAARLRHDLGPGCHLADVAFRKALYLPGDSPREVQVVLRENEFRVCARSGEQVWSEYVTGRVIAESSATAPGLAAARTACPDVVDPAELYAHYTRTGIDYGPAFRPVTELYIGDGEALGLVSAAPGARDPEGGVVPAAVLDGCFQVVGALAGDELLLPSGIGEIHIADRIPPRVYAHVRDYARDGDKQYADIDIYAPDGILVATVRKLTATRVGADESASNAAILAIDWQQRPATRASRLAGRWLVTGAVDDPDSTISVDRVVERIIAAGGDATALPPVTASAAPIPAGATPDHVVHLSGTDGGATTFDDLAALLTLTGALVRGTSAPRLWVVTRGAQAVAGECVDPWQAALWGFGTALAAEHPELRTTLIDLAADAGVEDDDAAALVAELADGAERHIALRSGVRYVARLDRVRLDSTPPIVPAEGRGFGVDVDEPGRLETITLRGRAQPVPAPGQVVIAVAAAGMNFADVMGAMGFFTAPDAATPELGSECAGTVLAVGAGVESVRVGDRVVAVALNCLATHAVADAELVYRLPDTFDLTAAAALPTAYTTACYALEQLARVRPGMRVLIHSASGGTGLAAIEVARRHGCEIIATAGTDDKREYLRELGIEHVFDSRTTEFERQVREVTGGAGVDIVLNSLAGPAAEASMRTLAADGILLELGKRDIHGSGRMPLEYFTRRLTYTAVDMAGLHRERPGVFAELFHRTLDRIVGGELKPLPVQCHPIAEAAEVFATMRAGTHIGKLVLVTDGAASAPIVRGAEQGLRESGCHLITGGLGGLGLELARTLTGSGAAHVVLLARREPDAAEQAALDELNAAGPRVSVERADVGDLEQVRAAVARARDRVGPVRGVFHLAAVLRDALLTDQTWATFDPVLRPKALGAWNVHRAVAGDPVEYFVLYSSTATVLPSGGQLNYAAANAFLDGLAQYRRSQGMAGTAVAWGPFRDAGLAARGGATAEYLAGRGIRALAPAAAHTLLANLLDDGRSRAAVIDLDPETWLGAHPFTGSVPLYESLRGGESATAAPADELRALPDEDRDRALWDLLLARTAAVLRLEPDEIDAGATFPDLGMSSLALIEYKNALSAALGMDLPGAVHWEYPTIRAMHTYLATRLREEAAR</sequence>
<evidence type="ECO:0000256" key="5">
    <source>
        <dbReference type="ARBA" id="ARBA00023268"/>
    </source>
</evidence>
<dbReference type="PROSITE" id="PS52004">
    <property type="entry name" value="KS3_2"/>
    <property type="match status" value="1"/>
</dbReference>
<dbReference type="SMART" id="SM00822">
    <property type="entry name" value="PKS_KR"/>
    <property type="match status" value="1"/>
</dbReference>
<dbReference type="InterPro" id="IPR049551">
    <property type="entry name" value="PKS_DH_C"/>
</dbReference>
<dbReference type="Pfam" id="PF00698">
    <property type="entry name" value="Acyl_transf_1"/>
    <property type="match status" value="1"/>
</dbReference>
<dbReference type="Pfam" id="PF16197">
    <property type="entry name" value="KAsynt_C_assoc"/>
    <property type="match status" value="1"/>
</dbReference>
<dbReference type="Pfam" id="PF21089">
    <property type="entry name" value="PKS_DH_N"/>
    <property type="match status" value="1"/>
</dbReference>
<dbReference type="STRING" id="1415166.NONO_c67570"/>
<dbReference type="SUPFAM" id="SSF51735">
    <property type="entry name" value="NAD(P)-binding Rossmann-fold domains"/>
    <property type="match status" value="3"/>
</dbReference>
<dbReference type="SUPFAM" id="SSF53901">
    <property type="entry name" value="Thiolase-like"/>
    <property type="match status" value="1"/>
</dbReference>
<keyword evidence="1" id="KW-0596">Phosphopantetheine</keyword>
<dbReference type="GO" id="GO:0004315">
    <property type="term" value="F:3-oxoacyl-[acyl-carrier-protein] synthase activity"/>
    <property type="evidence" value="ECO:0007669"/>
    <property type="project" value="InterPro"/>
</dbReference>
<dbReference type="InterPro" id="IPR057326">
    <property type="entry name" value="KR_dom"/>
</dbReference>
<keyword evidence="2" id="KW-0597">Phosphoprotein</keyword>
<dbReference type="CDD" id="cd05195">
    <property type="entry name" value="enoyl_red"/>
    <property type="match status" value="1"/>
</dbReference>
<organism evidence="11 12">
    <name type="scientific">Nocardia nova SH22a</name>
    <dbReference type="NCBI Taxonomy" id="1415166"/>
    <lineage>
        <taxon>Bacteria</taxon>
        <taxon>Bacillati</taxon>
        <taxon>Actinomycetota</taxon>
        <taxon>Actinomycetes</taxon>
        <taxon>Mycobacteriales</taxon>
        <taxon>Nocardiaceae</taxon>
        <taxon>Nocardia</taxon>
    </lineage>
</organism>
<dbReference type="PROSITE" id="PS52019">
    <property type="entry name" value="PKS_MFAS_DH"/>
    <property type="match status" value="1"/>
</dbReference>
<dbReference type="InterPro" id="IPR020843">
    <property type="entry name" value="ER"/>
</dbReference>
<dbReference type="InterPro" id="IPR013154">
    <property type="entry name" value="ADH-like_N"/>
</dbReference>
<dbReference type="InterPro" id="IPR042104">
    <property type="entry name" value="PKS_dehydratase_sf"/>
</dbReference>
<keyword evidence="6" id="KW-0012">Acyltransferase</keyword>
<feature type="region of interest" description="N-terminal hotdog fold" evidence="7">
    <location>
        <begin position="908"/>
        <end position="1028"/>
    </location>
</feature>
<keyword evidence="12" id="KW-1185">Reference proteome</keyword>
<evidence type="ECO:0000256" key="3">
    <source>
        <dbReference type="ARBA" id="ARBA00022679"/>
    </source>
</evidence>
<reference evidence="11 12" key="1">
    <citation type="journal article" date="2014" name="Appl. Environ. Microbiol.">
        <title>Insights into the Microbial Degradation of Rubber and Gutta-Percha by Analysis of the Complete Genome of Nocardia nova SH22a.</title>
        <authorList>
            <person name="Luo Q."/>
            <person name="Hiessl S."/>
            <person name="Poehlein A."/>
            <person name="Daniel R."/>
            <person name="Steinbuchel A."/>
        </authorList>
    </citation>
    <scope>NUCLEOTIDE SEQUENCE [LARGE SCALE GENOMIC DNA]</scope>
    <source>
        <strain evidence="11">SH22a</strain>
    </source>
</reference>
<dbReference type="Pfam" id="PF00107">
    <property type="entry name" value="ADH_zinc_N"/>
    <property type="match status" value="1"/>
</dbReference>
<dbReference type="GO" id="GO:0004312">
    <property type="term" value="F:fatty acid synthase activity"/>
    <property type="evidence" value="ECO:0007669"/>
    <property type="project" value="TreeGrafter"/>
</dbReference>
<dbReference type="SUPFAM" id="SSF52151">
    <property type="entry name" value="FabD/lysophospholipase-like"/>
    <property type="match status" value="1"/>
</dbReference>
<proteinExistence type="predicted"/>
<feature type="domain" description="Ketosynthase family 3 (KS3)" evidence="9">
    <location>
        <begin position="32"/>
        <end position="453"/>
    </location>
</feature>
<feature type="domain" description="PKS/mFAS DH" evidence="10">
    <location>
        <begin position="908"/>
        <end position="1178"/>
    </location>
</feature>
<dbReference type="GO" id="GO:0005886">
    <property type="term" value="C:plasma membrane"/>
    <property type="evidence" value="ECO:0007669"/>
    <property type="project" value="TreeGrafter"/>
</dbReference>
<dbReference type="PANTHER" id="PTHR43775:SF37">
    <property type="entry name" value="SI:DKEY-61P9.11"/>
    <property type="match status" value="1"/>
</dbReference>
<dbReference type="InterPro" id="IPR016039">
    <property type="entry name" value="Thiolase-like"/>
</dbReference>
<dbReference type="InterPro" id="IPR049900">
    <property type="entry name" value="PKS_mFAS_DH"/>
</dbReference>